<dbReference type="AlphaFoldDB" id="A0A934S9Y5"/>
<keyword evidence="2" id="KW-1185">Reference proteome</keyword>
<dbReference type="PANTHER" id="PTHR48100:SF1">
    <property type="entry name" value="HISTIDINE PHOSPHATASE FAMILY PROTEIN-RELATED"/>
    <property type="match status" value="1"/>
</dbReference>
<dbReference type="PANTHER" id="PTHR48100">
    <property type="entry name" value="BROAD-SPECIFICITY PHOSPHATASE YOR283W-RELATED"/>
    <property type="match status" value="1"/>
</dbReference>
<name>A0A934S9Y5_9RHOB</name>
<dbReference type="GO" id="GO:0005737">
    <property type="term" value="C:cytoplasm"/>
    <property type="evidence" value="ECO:0007669"/>
    <property type="project" value="TreeGrafter"/>
</dbReference>
<dbReference type="InterPro" id="IPR050275">
    <property type="entry name" value="PGM_Phosphatase"/>
</dbReference>
<dbReference type="InterPro" id="IPR013078">
    <property type="entry name" value="His_Pase_superF_clade-1"/>
</dbReference>
<protein>
    <submittedName>
        <fullName evidence="1">Histidine phosphatase family protein</fullName>
    </submittedName>
</protein>
<organism evidence="1 2">
    <name type="scientific">Paracoccus caeni</name>
    <dbReference type="NCBI Taxonomy" id="657651"/>
    <lineage>
        <taxon>Bacteria</taxon>
        <taxon>Pseudomonadati</taxon>
        <taxon>Pseudomonadota</taxon>
        <taxon>Alphaproteobacteria</taxon>
        <taxon>Rhodobacterales</taxon>
        <taxon>Paracoccaceae</taxon>
        <taxon>Paracoccus</taxon>
    </lineage>
</organism>
<dbReference type="EMBL" id="JAEPRQ010000001">
    <property type="protein sequence ID" value="MBK4214881.1"/>
    <property type="molecule type" value="Genomic_DNA"/>
</dbReference>
<dbReference type="CDD" id="cd07067">
    <property type="entry name" value="HP_PGM_like"/>
    <property type="match status" value="1"/>
</dbReference>
<comment type="caution">
    <text evidence="1">The sequence shown here is derived from an EMBL/GenBank/DDBJ whole genome shotgun (WGS) entry which is preliminary data.</text>
</comment>
<dbReference type="Gene3D" id="3.40.50.1240">
    <property type="entry name" value="Phosphoglycerate mutase-like"/>
    <property type="match status" value="1"/>
</dbReference>
<reference evidence="1" key="1">
    <citation type="submission" date="2021-01" db="EMBL/GenBank/DDBJ databases">
        <title>Paracoccus amoyensis sp. nov., isolated from the surface seawater along the coast of Xiamen Island, China.</title>
        <authorList>
            <person name="Lyu L."/>
        </authorList>
    </citation>
    <scope>NUCLEOTIDE SEQUENCE</scope>
    <source>
        <strain evidence="1">MJ17</strain>
    </source>
</reference>
<sequence>MFRRWRHQVTRILLLRHAPPLTGGRLAGRTEVDADLTDHASLAWMRDRIGGIEQVISSPARRCLQTATALGLSPDVTREALWEQHYGAWEGLAYADLPDLGRLDSAALARHRPDGGESFEDLAARVHPEIERLQSDTLIVCHAGVIRAALSLVVGHAALSFSVAPLSLTILHRQGDDWSVEAVNVTAP</sequence>
<dbReference type="InterPro" id="IPR029033">
    <property type="entry name" value="His_PPase_superfam"/>
</dbReference>
<dbReference type="SUPFAM" id="SSF53254">
    <property type="entry name" value="Phosphoglycerate mutase-like"/>
    <property type="match status" value="1"/>
</dbReference>
<accession>A0A934S9Y5</accession>
<proteinExistence type="predicted"/>
<dbReference type="GO" id="GO:0016791">
    <property type="term" value="F:phosphatase activity"/>
    <property type="evidence" value="ECO:0007669"/>
    <property type="project" value="TreeGrafter"/>
</dbReference>
<gene>
    <name evidence="1" type="ORF">JJJ17_02965</name>
</gene>
<dbReference type="SMART" id="SM00855">
    <property type="entry name" value="PGAM"/>
    <property type="match status" value="1"/>
</dbReference>
<dbReference type="Pfam" id="PF00300">
    <property type="entry name" value="His_Phos_1"/>
    <property type="match status" value="1"/>
</dbReference>
<evidence type="ECO:0000313" key="2">
    <source>
        <dbReference type="Proteomes" id="UP000640485"/>
    </source>
</evidence>
<dbReference type="Proteomes" id="UP000640485">
    <property type="component" value="Unassembled WGS sequence"/>
</dbReference>
<evidence type="ECO:0000313" key="1">
    <source>
        <dbReference type="EMBL" id="MBK4214881.1"/>
    </source>
</evidence>